<reference evidence="4" key="1">
    <citation type="submission" date="2016-10" db="EMBL/GenBank/DDBJ databases">
        <authorList>
            <person name="Varghese N."/>
            <person name="Submissions S."/>
        </authorList>
    </citation>
    <scope>NUCLEOTIDE SEQUENCE [LARGE SCALE GENOMIC DNA]</scope>
    <source>
        <strain evidence="4">CGMCC 4.2126</strain>
    </source>
</reference>
<evidence type="ECO:0000256" key="1">
    <source>
        <dbReference type="ARBA" id="ARBA00023002"/>
    </source>
</evidence>
<dbReference type="NCBIfam" id="TIGR03618">
    <property type="entry name" value="Rv1155_F420"/>
    <property type="match status" value="1"/>
</dbReference>
<name>A0A1I3YLJ1_9ACTN</name>
<dbReference type="InterPro" id="IPR052019">
    <property type="entry name" value="F420H2_bilvrd_red/Heme_oxyg"/>
</dbReference>
<dbReference type="Gene3D" id="2.30.110.10">
    <property type="entry name" value="Electron Transport, Fmn-binding Protein, Chain A"/>
    <property type="match status" value="1"/>
</dbReference>
<dbReference type="GO" id="GO:0070967">
    <property type="term" value="F:coenzyme F420 binding"/>
    <property type="evidence" value="ECO:0007669"/>
    <property type="project" value="TreeGrafter"/>
</dbReference>
<keyword evidence="4" id="KW-1185">Reference proteome</keyword>
<dbReference type="SUPFAM" id="SSF50475">
    <property type="entry name" value="FMN-binding split barrel"/>
    <property type="match status" value="1"/>
</dbReference>
<proteinExistence type="predicted"/>
<dbReference type="AlphaFoldDB" id="A0A1I3YLJ1"/>
<dbReference type="PANTHER" id="PTHR35176:SF6">
    <property type="entry name" value="HEME OXYGENASE HI_0854-RELATED"/>
    <property type="match status" value="1"/>
</dbReference>
<organism evidence="3 4">
    <name type="scientific">Streptosporangium canum</name>
    <dbReference type="NCBI Taxonomy" id="324952"/>
    <lineage>
        <taxon>Bacteria</taxon>
        <taxon>Bacillati</taxon>
        <taxon>Actinomycetota</taxon>
        <taxon>Actinomycetes</taxon>
        <taxon>Streptosporangiales</taxon>
        <taxon>Streptosporangiaceae</taxon>
        <taxon>Streptosporangium</taxon>
    </lineage>
</organism>
<dbReference type="Proteomes" id="UP000199111">
    <property type="component" value="Unassembled WGS sequence"/>
</dbReference>
<evidence type="ECO:0000259" key="2">
    <source>
        <dbReference type="Pfam" id="PF01243"/>
    </source>
</evidence>
<dbReference type="GeneID" id="96301201"/>
<evidence type="ECO:0000313" key="4">
    <source>
        <dbReference type="Proteomes" id="UP000199111"/>
    </source>
</evidence>
<gene>
    <name evidence="3" type="ORF">SAMN05216275_122102</name>
</gene>
<dbReference type="GO" id="GO:0005829">
    <property type="term" value="C:cytosol"/>
    <property type="evidence" value="ECO:0007669"/>
    <property type="project" value="TreeGrafter"/>
</dbReference>
<sequence>MRELTADVRTLFDGVNFATVTSLNADGSPQASVVWAKTDGDDIVFSTVRGRRKNLNFARDPRTAIVVVDHVNPYRYAEVRGKVTVSEDPTGALIDELSHKYTGKSWVEAHAGAERLIVRVIPERVYLRG</sequence>
<dbReference type="Pfam" id="PF01243">
    <property type="entry name" value="PNPOx_N"/>
    <property type="match status" value="1"/>
</dbReference>
<dbReference type="PANTHER" id="PTHR35176">
    <property type="entry name" value="HEME OXYGENASE HI_0854-RELATED"/>
    <property type="match status" value="1"/>
</dbReference>
<dbReference type="InterPro" id="IPR011576">
    <property type="entry name" value="Pyridox_Oxase_N"/>
</dbReference>
<dbReference type="EMBL" id="FOQY01000022">
    <property type="protein sequence ID" value="SFK32807.1"/>
    <property type="molecule type" value="Genomic_DNA"/>
</dbReference>
<keyword evidence="1" id="KW-0560">Oxidoreductase</keyword>
<feature type="domain" description="Pyridoxamine 5'-phosphate oxidase N-terminal" evidence="2">
    <location>
        <begin position="5"/>
        <end position="127"/>
    </location>
</feature>
<dbReference type="InterPro" id="IPR012349">
    <property type="entry name" value="Split_barrel_FMN-bd"/>
</dbReference>
<accession>A0A1I3YLJ1</accession>
<protein>
    <submittedName>
        <fullName evidence="3">PPOX class probable F420-dependent enzyme</fullName>
    </submittedName>
</protein>
<evidence type="ECO:0000313" key="3">
    <source>
        <dbReference type="EMBL" id="SFK32807.1"/>
    </source>
</evidence>
<dbReference type="InterPro" id="IPR019920">
    <property type="entry name" value="F420-binding_dom_put"/>
</dbReference>
<dbReference type="RefSeq" id="WP_093889851.1">
    <property type="nucleotide sequence ID" value="NZ_FOQY01000022.1"/>
</dbReference>
<dbReference type="GO" id="GO:0016627">
    <property type="term" value="F:oxidoreductase activity, acting on the CH-CH group of donors"/>
    <property type="evidence" value="ECO:0007669"/>
    <property type="project" value="TreeGrafter"/>
</dbReference>